<dbReference type="EMBL" id="MOCA01000005">
    <property type="protein sequence ID" value="RON99874.1"/>
    <property type="molecule type" value="Genomic_DNA"/>
</dbReference>
<reference evidence="1 2" key="1">
    <citation type="submission" date="2016-10" db="EMBL/GenBank/DDBJ databases">
        <title>Comparative genome analysis of multiple Pseudomonas spp. focuses on biocontrol and plant growth promoting traits.</title>
        <authorList>
            <person name="Tao X.-Y."/>
            <person name="Taylor C.G."/>
        </authorList>
    </citation>
    <scope>NUCLEOTIDE SEQUENCE [LARGE SCALE GENOMIC DNA]</scope>
    <source>
        <strain evidence="1 2">36B3</strain>
    </source>
</reference>
<dbReference type="Proteomes" id="UP000284207">
    <property type="component" value="Unassembled WGS sequence"/>
</dbReference>
<accession>A0A423NNT7</accession>
<proteinExistence type="predicted"/>
<protein>
    <submittedName>
        <fullName evidence="1">Uncharacterized protein</fullName>
    </submittedName>
</protein>
<sequence length="91" mass="10264">MRMAFVARQKQLRAVCCQPTADYHQRQEKIFDPVLKLRATATDTVIQSYYSNDDIAARIPANFPVPDCPFDCQPGIANTHGNLTLPARNKE</sequence>
<evidence type="ECO:0000313" key="1">
    <source>
        <dbReference type="EMBL" id="RON99874.1"/>
    </source>
</evidence>
<organism evidence="1 2">
    <name type="scientific">Pseudomonas moraviensis</name>
    <dbReference type="NCBI Taxonomy" id="321662"/>
    <lineage>
        <taxon>Bacteria</taxon>
        <taxon>Pseudomonadati</taxon>
        <taxon>Pseudomonadota</taxon>
        <taxon>Gammaproteobacteria</taxon>
        <taxon>Pseudomonadales</taxon>
        <taxon>Pseudomonadaceae</taxon>
        <taxon>Pseudomonas</taxon>
    </lineage>
</organism>
<evidence type="ECO:0000313" key="2">
    <source>
        <dbReference type="Proteomes" id="UP000284207"/>
    </source>
</evidence>
<gene>
    <name evidence="1" type="ORF">BK674_12545</name>
</gene>
<name>A0A423NNT7_9PSED</name>
<dbReference type="AlphaFoldDB" id="A0A423NNT7"/>
<comment type="caution">
    <text evidence="1">The sequence shown here is derived from an EMBL/GenBank/DDBJ whole genome shotgun (WGS) entry which is preliminary data.</text>
</comment>